<accession>A0A2I1IMY6</accession>
<evidence type="ECO:0000256" key="1">
    <source>
        <dbReference type="ARBA" id="ARBA00023235"/>
    </source>
</evidence>
<keyword evidence="3" id="KW-1185">Reference proteome</keyword>
<dbReference type="InterPro" id="IPR011051">
    <property type="entry name" value="RmlC_Cupin_sf"/>
</dbReference>
<evidence type="ECO:0000313" key="3">
    <source>
        <dbReference type="Proteomes" id="UP000235122"/>
    </source>
</evidence>
<dbReference type="SUPFAM" id="SSF51182">
    <property type="entry name" value="RmlC-like cupins"/>
    <property type="match status" value="1"/>
</dbReference>
<dbReference type="InterPro" id="IPR014710">
    <property type="entry name" value="RmlC-like_jellyroll"/>
</dbReference>
<dbReference type="GO" id="GO:0008880">
    <property type="term" value="F:glucuronate isomerase activity"/>
    <property type="evidence" value="ECO:0007669"/>
    <property type="project" value="InterPro"/>
</dbReference>
<dbReference type="InterPro" id="IPR024203">
    <property type="entry name" value="Deoxy-glucuronate_isom_IolB"/>
</dbReference>
<dbReference type="InterPro" id="IPR021120">
    <property type="entry name" value="KduI/IolB_isomerase"/>
</dbReference>
<protein>
    <submittedName>
        <fullName evidence="2">5-deoxy-glucuronate isomerase</fullName>
    </submittedName>
</protein>
<dbReference type="STRING" id="33007.HMPREF3198_01145"/>
<dbReference type="RefSeq" id="WP_024331959.1">
    <property type="nucleotide sequence ID" value="NZ_JASOXK010000007.1"/>
</dbReference>
<organism evidence="2 3">
    <name type="scientific">Winkia neuii</name>
    <dbReference type="NCBI Taxonomy" id="33007"/>
    <lineage>
        <taxon>Bacteria</taxon>
        <taxon>Bacillati</taxon>
        <taxon>Actinomycetota</taxon>
        <taxon>Actinomycetes</taxon>
        <taxon>Actinomycetales</taxon>
        <taxon>Actinomycetaceae</taxon>
        <taxon>Winkia</taxon>
    </lineage>
</organism>
<dbReference type="GeneID" id="35866738"/>
<dbReference type="PANTHER" id="PTHR39193:SF1">
    <property type="entry name" value="5-DEOXY-GLUCURONATE ISOMERASE"/>
    <property type="match status" value="1"/>
</dbReference>
<dbReference type="Pfam" id="PF04962">
    <property type="entry name" value="KduI"/>
    <property type="match status" value="1"/>
</dbReference>
<dbReference type="PANTHER" id="PTHR39193">
    <property type="entry name" value="5-DEOXY-GLUCURONATE ISOMERASE"/>
    <property type="match status" value="1"/>
</dbReference>
<gene>
    <name evidence="2" type="primary">iolB</name>
    <name evidence="2" type="ORF">CYJ19_06580</name>
</gene>
<reference evidence="2 3" key="1">
    <citation type="submission" date="2017-12" db="EMBL/GenBank/DDBJ databases">
        <title>Phylogenetic diversity of female urinary microbiome.</title>
        <authorList>
            <person name="Thomas-White K."/>
            <person name="Wolfe A.J."/>
        </authorList>
    </citation>
    <scope>NUCLEOTIDE SEQUENCE [LARGE SCALE GENOMIC DNA]</scope>
    <source>
        <strain evidence="2 3">UMB0402</strain>
    </source>
</reference>
<proteinExistence type="predicted"/>
<name>A0A2I1IMY6_9ACTO</name>
<dbReference type="Gene3D" id="2.60.120.10">
    <property type="entry name" value="Jelly Rolls"/>
    <property type="match status" value="2"/>
</dbReference>
<dbReference type="GO" id="GO:0019310">
    <property type="term" value="P:inositol catabolic process"/>
    <property type="evidence" value="ECO:0007669"/>
    <property type="project" value="InterPro"/>
</dbReference>
<keyword evidence="1 2" id="KW-0413">Isomerase</keyword>
<dbReference type="NCBIfam" id="TIGR04378">
    <property type="entry name" value="myo_inos_iolB"/>
    <property type="match status" value="1"/>
</dbReference>
<dbReference type="Proteomes" id="UP000235122">
    <property type="component" value="Unassembled WGS sequence"/>
</dbReference>
<sequence length="294" mass="32896">MSDNEKYLKKAGSTAHGQYETDICPEIAGWEFSGIKVLNLPAGGQEELNSEADELLVLPLSGGCTVQVEGKEYQLEGRQDIWTDVTDYLYIPRETDFTVTSKEGGRFCIPTSRCNQRLEVSYWGKEAVNTSLRGAGPCSRQVNNYALGNELKTDHLLVTEVLTPGGNWSSYPPHKHDEHNENERKLEEIYYFEVRPGKDNSEGFALQRVYPSPGHPIDVCTEVRTGDVVVMPYGYHGPSAAAPGYDLYYLNVMAGPAEDATWLMTDDPAHAWVKESWGEQQVDPRLPMTKKVEK</sequence>
<comment type="caution">
    <text evidence="2">The sequence shown here is derived from an EMBL/GenBank/DDBJ whole genome shotgun (WGS) entry which is preliminary data.</text>
</comment>
<dbReference type="PIRSF" id="PIRSF036628">
    <property type="entry name" value="IolB"/>
    <property type="match status" value="1"/>
</dbReference>
<evidence type="ECO:0000313" key="2">
    <source>
        <dbReference type="EMBL" id="PKY72501.1"/>
    </source>
</evidence>
<dbReference type="AlphaFoldDB" id="A0A2I1IMY6"/>
<dbReference type="EMBL" id="PKKO01000003">
    <property type="protein sequence ID" value="PKY72501.1"/>
    <property type="molecule type" value="Genomic_DNA"/>
</dbReference>